<organism evidence="6 7">
    <name type="scientific">Desulfosporosinus nitroreducens</name>
    <dbReference type="NCBI Taxonomy" id="2018668"/>
    <lineage>
        <taxon>Bacteria</taxon>
        <taxon>Bacillati</taxon>
        <taxon>Bacillota</taxon>
        <taxon>Clostridia</taxon>
        <taxon>Eubacteriales</taxon>
        <taxon>Desulfitobacteriaceae</taxon>
        <taxon>Desulfosporosinus</taxon>
    </lineage>
</organism>
<reference evidence="6" key="1">
    <citation type="submission" date="2022-05" db="EMBL/GenBank/DDBJ databases">
        <title>Expanded diversity of anoxic marine methylotrophy in a Black Sea sulfate reducing microorganism.</title>
        <authorList>
            <person name="Fischer P.Q."/>
            <person name="Stams A.J.M."/>
            <person name="Villanueva L."/>
            <person name="Sousa D.Z."/>
        </authorList>
    </citation>
    <scope>NUCLEOTIDE SEQUENCE</scope>
    <source>
        <strain evidence="6">P130</strain>
    </source>
</reference>
<comment type="caution">
    <text evidence="6">The sequence shown here is derived from an EMBL/GenBank/DDBJ whole genome shotgun (WGS) entry which is preliminary data.</text>
</comment>
<dbReference type="Proteomes" id="UP001176021">
    <property type="component" value="Unassembled WGS sequence"/>
</dbReference>
<dbReference type="Gene3D" id="2.60.120.10">
    <property type="entry name" value="Jelly Rolls"/>
    <property type="match status" value="1"/>
</dbReference>
<evidence type="ECO:0000313" key="7">
    <source>
        <dbReference type="Proteomes" id="UP001176021"/>
    </source>
</evidence>
<dbReference type="InterPro" id="IPR012318">
    <property type="entry name" value="HTH_CRP"/>
</dbReference>
<evidence type="ECO:0000256" key="2">
    <source>
        <dbReference type="ARBA" id="ARBA00023125"/>
    </source>
</evidence>
<dbReference type="CDD" id="cd00038">
    <property type="entry name" value="CAP_ED"/>
    <property type="match status" value="1"/>
</dbReference>
<keyword evidence="3" id="KW-0804">Transcription</keyword>
<dbReference type="PROSITE" id="PS51063">
    <property type="entry name" value="HTH_CRP_2"/>
    <property type="match status" value="1"/>
</dbReference>
<accession>A0ABT8QN16</accession>
<dbReference type="Pfam" id="PF00027">
    <property type="entry name" value="cNMP_binding"/>
    <property type="match status" value="1"/>
</dbReference>
<proteinExistence type="predicted"/>
<keyword evidence="2" id="KW-0238">DNA-binding</keyword>
<evidence type="ECO:0000313" key="6">
    <source>
        <dbReference type="EMBL" id="MDO0822732.1"/>
    </source>
</evidence>
<evidence type="ECO:0000259" key="4">
    <source>
        <dbReference type="PROSITE" id="PS50042"/>
    </source>
</evidence>
<dbReference type="Pfam" id="PF13545">
    <property type="entry name" value="HTH_Crp_2"/>
    <property type="match status" value="1"/>
</dbReference>
<feature type="domain" description="Cyclic nucleotide-binding" evidence="4">
    <location>
        <begin position="31"/>
        <end position="115"/>
    </location>
</feature>
<keyword evidence="7" id="KW-1185">Reference proteome</keyword>
<name>A0ABT8QN16_9FIRM</name>
<evidence type="ECO:0000256" key="1">
    <source>
        <dbReference type="ARBA" id="ARBA00023015"/>
    </source>
</evidence>
<dbReference type="SUPFAM" id="SSF46785">
    <property type="entry name" value="Winged helix' DNA-binding domain"/>
    <property type="match status" value="1"/>
</dbReference>
<dbReference type="SMART" id="SM00419">
    <property type="entry name" value="HTH_CRP"/>
    <property type="match status" value="1"/>
</dbReference>
<dbReference type="SUPFAM" id="SSF51206">
    <property type="entry name" value="cAMP-binding domain-like"/>
    <property type="match status" value="1"/>
</dbReference>
<dbReference type="InterPro" id="IPR014710">
    <property type="entry name" value="RmlC-like_jellyroll"/>
</dbReference>
<feature type="domain" description="HTH crp-type" evidence="5">
    <location>
        <begin position="147"/>
        <end position="215"/>
    </location>
</feature>
<sequence length="226" mass="26037">MENNEIWYLWSPWLKATNSPWEEVLHLGVKKRFKKNSIILGNGQPVNDLFYLHTGEIKLSSVNSNGEEKPVWYISRGNIFGEVPYFDKAHCYSIFTSVTDSVVYLFNRQVLTKTIIPQYPDIVLNIFNTMASKMRILASQVNDLSLNSPKMRVYKMIYSLVSDPINNVIYSSQQELANLLSIHRVTLNRILVDLKNSGIIQEDISKKRITLINAEELLKLIEAEQV</sequence>
<protein>
    <submittedName>
        <fullName evidence="6">Crp/Fnr family transcriptional regulator</fullName>
    </submittedName>
</protein>
<dbReference type="InterPro" id="IPR036390">
    <property type="entry name" value="WH_DNA-bd_sf"/>
</dbReference>
<gene>
    <name evidence="6" type="ORF">M8H41_07700</name>
</gene>
<dbReference type="EMBL" id="JAMJEV010000005">
    <property type="protein sequence ID" value="MDO0822732.1"/>
    <property type="molecule type" value="Genomic_DNA"/>
</dbReference>
<dbReference type="PANTHER" id="PTHR24567">
    <property type="entry name" value="CRP FAMILY TRANSCRIPTIONAL REGULATORY PROTEIN"/>
    <property type="match status" value="1"/>
</dbReference>
<dbReference type="RefSeq" id="WP_301999309.1">
    <property type="nucleotide sequence ID" value="NZ_JAMJEV010000005.1"/>
</dbReference>
<keyword evidence="1" id="KW-0805">Transcription regulation</keyword>
<evidence type="ECO:0000259" key="5">
    <source>
        <dbReference type="PROSITE" id="PS51063"/>
    </source>
</evidence>
<dbReference type="PANTHER" id="PTHR24567:SF74">
    <property type="entry name" value="HTH-TYPE TRANSCRIPTIONAL REGULATOR ARCR"/>
    <property type="match status" value="1"/>
</dbReference>
<evidence type="ECO:0000256" key="3">
    <source>
        <dbReference type="ARBA" id="ARBA00023163"/>
    </source>
</evidence>
<dbReference type="PROSITE" id="PS50042">
    <property type="entry name" value="CNMP_BINDING_3"/>
    <property type="match status" value="1"/>
</dbReference>
<dbReference type="InterPro" id="IPR018490">
    <property type="entry name" value="cNMP-bd_dom_sf"/>
</dbReference>
<dbReference type="InterPro" id="IPR000595">
    <property type="entry name" value="cNMP-bd_dom"/>
</dbReference>
<dbReference type="InterPro" id="IPR050397">
    <property type="entry name" value="Env_Response_Regulators"/>
</dbReference>